<proteinExistence type="predicted"/>
<dbReference type="InterPro" id="IPR051089">
    <property type="entry name" value="prtT"/>
</dbReference>
<sequence length="393" mass="43667">MFHQQLAQYWPTPSAPQNPIQSTPYYAPTLDPGYLQTQEFLASSDESPAMSTTNEPAVRNGSKKRRACNECKQQKLKCDLSALGDENQPFCSRCRRLGFKCRIDQGFKRERKRKRSDELAKEVDTLKMELSRRSSVGQPTTGRTSIDGGFNYSSDSASTGSMGDLLISEQWASSLPDLGSLEPTPWPSTPGTVITTPISDGSQGRAGFMRPLAQEPRSLASVYLSTHTVDELFHDFFTRYHPSLPVLDPTIGPDQYYETSPLLFWAIISVASGSYIQPAFSVELAQPVTELVLGTLQSMPFSIQVVQSLCLLCNWPFPATTLRPDVISLWARSMVRIAIHIGLHQAMDAQHYAASRHQLSNAALFERVRTWTACNIVAQSLSVDNNPKDMHAM</sequence>
<dbReference type="OrthoDB" id="2341546at2759"/>
<keyword evidence="5" id="KW-0539">Nucleus</keyword>
<evidence type="ECO:0000256" key="4">
    <source>
        <dbReference type="ARBA" id="ARBA00023163"/>
    </source>
</evidence>
<protein>
    <recommendedName>
        <fullName evidence="7">Zn(2)-C6 fungal-type domain-containing protein</fullName>
    </recommendedName>
</protein>
<evidence type="ECO:0000256" key="3">
    <source>
        <dbReference type="ARBA" id="ARBA00023125"/>
    </source>
</evidence>
<dbReference type="PROSITE" id="PS50048">
    <property type="entry name" value="ZN2_CY6_FUNGAL_2"/>
    <property type="match status" value="1"/>
</dbReference>
<accession>A0A7C8ID75</accession>
<keyword evidence="2" id="KW-0805">Transcription regulation</keyword>
<feature type="domain" description="Zn(2)-C6 fungal-type" evidence="7">
    <location>
        <begin position="67"/>
        <end position="103"/>
    </location>
</feature>
<dbReference type="EMBL" id="JAADJZ010000006">
    <property type="protein sequence ID" value="KAF2874152.1"/>
    <property type="molecule type" value="Genomic_DNA"/>
</dbReference>
<keyword evidence="9" id="KW-1185">Reference proteome</keyword>
<dbReference type="PANTHER" id="PTHR31845:SF21">
    <property type="entry name" value="REGULATORY PROTEIN LEU3"/>
    <property type="match status" value="1"/>
</dbReference>
<evidence type="ECO:0000313" key="9">
    <source>
        <dbReference type="Proteomes" id="UP000481861"/>
    </source>
</evidence>
<keyword evidence="4" id="KW-0804">Transcription</keyword>
<dbReference type="InterPro" id="IPR036864">
    <property type="entry name" value="Zn2-C6_fun-type_DNA-bd_sf"/>
</dbReference>
<name>A0A7C8ID75_9PLEO</name>
<dbReference type="CDD" id="cd12148">
    <property type="entry name" value="fungal_TF_MHR"/>
    <property type="match status" value="1"/>
</dbReference>
<dbReference type="GO" id="GO:0000976">
    <property type="term" value="F:transcription cis-regulatory region binding"/>
    <property type="evidence" value="ECO:0007669"/>
    <property type="project" value="TreeGrafter"/>
</dbReference>
<dbReference type="CDD" id="cd00067">
    <property type="entry name" value="GAL4"/>
    <property type="match status" value="1"/>
</dbReference>
<dbReference type="Gene3D" id="4.10.240.10">
    <property type="entry name" value="Zn(2)-C6 fungal-type DNA-binding domain"/>
    <property type="match status" value="1"/>
</dbReference>
<evidence type="ECO:0000256" key="1">
    <source>
        <dbReference type="ARBA" id="ARBA00004123"/>
    </source>
</evidence>
<dbReference type="InterPro" id="IPR001138">
    <property type="entry name" value="Zn2Cys6_DnaBD"/>
</dbReference>
<dbReference type="Proteomes" id="UP000481861">
    <property type="component" value="Unassembled WGS sequence"/>
</dbReference>
<dbReference type="GO" id="GO:0005634">
    <property type="term" value="C:nucleus"/>
    <property type="evidence" value="ECO:0007669"/>
    <property type="project" value="UniProtKB-SubCell"/>
</dbReference>
<dbReference type="PROSITE" id="PS00463">
    <property type="entry name" value="ZN2_CY6_FUNGAL_1"/>
    <property type="match status" value="1"/>
</dbReference>
<dbReference type="SMART" id="SM00066">
    <property type="entry name" value="GAL4"/>
    <property type="match status" value="1"/>
</dbReference>
<dbReference type="GO" id="GO:0000981">
    <property type="term" value="F:DNA-binding transcription factor activity, RNA polymerase II-specific"/>
    <property type="evidence" value="ECO:0007669"/>
    <property type="project" value="InterPro"/>
</dbReference>
<dbReference type="GO" id="GO:0008270">
    <property type="term" value="F:zinc ion binding"/>
    <property type="evidence" value="ECO:0007669"/>
    <property type="project" value="InterPro"/>
</dbReference>
<evidence type="ECO:0000256" key="2">
    <source>
        <dbReference type="ARBA" id="ARBA00023015"/>
    </source>
</evidence>
<gene>
    <name evidence="8" type="ORF">BDV95DRAFT_604352</name>
</gene>
<evidence type="ECO:0000256" key="6">
    <source>
        <dbReference type="SAM" id="MobiDB-lite"/>
    </source>
</evidence>
<dbReference type="SUPFAM" id="SSF57701">
    <property type="entry name" value="Zn2/Cys6 DNA-binding domain"/>
    <property type="match status" value="1"/>
</dbReference>
<evidence type="ECO:0000313" key="8">
    <source>
        <dbReference type="EMBL" id="KAF2874152.1"/>
    </source>
</evidence>
<feature type="region of interest" description="Disordered" evidence="6">
    <location>
        <begin position="1"/>
        <end position="23"/>
    </location>
</feature>
<dbReference type="PANTHER" id="PTHR31845">
    <property type="entry name" value="FINGER DOMAIN PROTEIN, PUTATIVE-RELATED"/>
    <property type="match status" value="1"/>
</dbReference>
<comment type="caution">
    <text evidence="8">The sequence shown here is derived from an EMBL/GenBank/DDBJ whole genome shotgun (WGS) entry which is preliminary data.</text>
</comment>
<dbReference type="AlphaFoldDB" id="A0A7C8ID75"/>
<comment type="subcellular location">
    <subcellularLocation>
        <location evidence="1">Nucleus</location>
    </subcellularLocation>
</comment>
<keyword evidence="3" id="KW-0238">DNA-binding</keyword>
<reference evidence="8 9" key="1">
    <citation type="submission" date="2020-01" db="EMBL/GenBank/DDBJ databases">
        <authorList>
            <consortium name="DOE Joint Genome Institute"/>
            <person name="Haridas S."/>
            <person name="Albert R."/>
            <person name="Binder M."/>
            <person name="Bloem J."/>
            <person name="Labutti K."/>
            <person name="Salamov A."/>
            <person name="Andreopoulos B."/>
            <person name="Baker S.E."/>
            <person name="Barry K."/>
            <person name="Bills G."/>
            <person name="Bluhm B.H."/>
            <person name="Cannon C."/>
            <person name="Castanera R."/>
            <person name="Culley D.E."/>
            <person name="Daum C."/>
            <person name="Ezra D."/>
            <person name="Gonzalez J.B."/>
            <person name="Henrissat B."/>
            <person name="Kuo A."/>
            <person name="Liang C."/>
            <person name="Lipzen A."/>
            <person name="Lutzoni F."/>
            <person name="Magnuson J."/>
            <person name="Mondo S."/>
            <person name="Nolan M."/>
            <person name="Ohm R."/>
            <person name="Pangilinan J."/>
            <person name="Park H.-J.H."/>
            <person name="Ramirez L."/>
            <person name="Alfaro M."/>
            <person name="Sun H."/>
            <person name="Tritt A."/>
            <person name="Yoshinaga Y."/>
            <person name="Zwiers L.-H.L."/>
            <person name="Turgeon B.G."/>
            <person name="Goodwin S.B."/>
            <person name="Spatafora J.W."/>
            <person name="Crous P.W."/>
            <person name="Grigoriev I.V."/>
        </authorList>
    </citation>
    <scope>NUCLEOTIDE SEQUENCE [LARGE SCALE GENOMIC DNA]</scope>
    <source>
        <strain evidence="8 9">CBS 611.86</strain>
    </source>
</reference>
<organism evidence="8 9">
    <name type="scientific">Massariosphaeria phaeospora</name>
    <dbReference type="NCBI Taxonomy" id="100035"/>
    <lineage>
        <taxon>Eukaryota</taxon>
        <taxon>Fungi</taxon>
        <taxon>Dikarya</taxon>
        <taxon>Ascomycota</taxon>
        <taxon>Pezizomycotina</taxon>
        <taxon>Dothideomycetes</taxon>
        <taxon>Pleosporomycetidae</taxon>
        <taxon>Pleosporales</taxon>
        <taxon>Pleosporales incertae sedis</taxon>
        <taxon>Massariosphaeria</taxon>
    </lineage>
</organism>
<evidence type="ECO:0000256" key="5">
    <source>
        <dbReference type="ARBA" id="ARBA00023242"/>
    </source>
</evidence>
<evidence type="ECO:0000259" key="7">
    <source>
        <dbReference type="PROSITE" id="PS50048"/>
    </source>
</evidence>
<dbReference type="Pfam" id="PF00172">
    <property type="entry name" value="Zn_clus"/>
    <property type="match status" value="1"/>
</dbReference>